<accession>A0A6F9DIH1</accession>
<sequence length="933" mass="105200">MTIVIHHRRRLMMEEVICMTMEMRFILLRMDLEEKRITTKITTFFTIATNSRDDSVYIIEVTSNLGADGEGTFQNFSGSLSLNGLFLEFQGIQVFGADDPSVCEVYFYIHTERRSGGIFEFESPRQDRQFIRSTAKVRNHLGSGMLGYVLLSTEPDREITQEELNATMLNVLQLVSVETIEMPSNVTITNTTISAFNTTYIPVRILANATRVFQERLRSANLERHIQNFYSYRYDDRNPQTMISDGGNDMYDDGNMVYFIVDNVTTLVNYSQIYEGPGYTFSTLPNHPFIAFFTLANFDDDKVYTIEVRSNLGADGSGTFHNFFGSLSHNGFILKFKGVQVYGAGDASVCEVYFYIVQQGPNEGTFEFESPRTDREYIRSIASVRNHTNSGMLGYILLSTEPDRKITKGELNATMLNVLQLVSMDVLGTYSPMPSPEVSTNTTTTTETTDPKLTKPSPSSGIVDTALRAISSNSESILSHIPGFYPYKYDGTSYNIRDGGQDMYDTGNIVKFSSDGTSFTRPINYNTTNVTDTHEIGIFAGHPFTTLAWIKDVGSGSKPGDFRFDVSGHAGADGSGGWEQFNNSIYDGSTEIRYHVAQLHGASDPSICEVYFVITDQRWGPTGHYEFDYPSIDSSRDRLQTSVRISGTVRNMFFGYTLFSDETWKVSQTQVAEALNEMMLVIVGAVEPLLVQPTTQSAADELFLSSCTAKVAVNSIFRCDAIFSKQAKRFKGPDSCRSVLDQLFRCVSFQTYQCYQGWKENYFDTLVPSNFNSEVIISYLRNLPNARKDDKNNLVDTFCHHAANKLDFPFELPYLADLCYPGVVDDLVEEAGKFMYIYLWSRNATDVCPAFQTLRSWFVNTTRNRCSFDFSGRFQARQTRQYLNRLVQLVIAAVDEMQSSICTSEYIIPAPKTFGYGSCLLMQNISETLCQVI</sequence>
<protein>
    <submittedName>
        <fullName evidence="2">Uncharacterized protein LOC104266555</fullName>
    </submittedName>
</protein>
<evidence type="ECO:0000313" key="2">
    <source>
        <dbReference type="EMBL" id="CAB3263222.1"/>
    </source>
</evidence>
<dbReference type="EMBL" id="LR787360">
    <property type="protein sequence ID" value="CAB3263222.1"/>
    <property type="molecule type" value="mRNA"/>
</dbReference>
<feature type="region of interest" description="Disordered" evidence="1">
    <location>
        <begin position="432"/>
        <end position="460"/>
    </location>
</feature>
<gene>
    <name evidence="2" type="primary">LOC104266555-001</name>
</gene>
<reference evidence="2" key="1">
    <citation type="submission" date="2020-04" db="EMBL/GenBank/DDBJ databases">
        <authorList>
            <person name="Neveu A P."/>
        </authorList>
    </citation>
    <scope>NUCLEOTIDE SEQUENCE</scope>
    <source>
        <tissue evidence="2">Whole embryo</tissue>
    </source>
</reference>
<organism evidence="2">
    <name type="scientific">Phallusia mammillata</name>
    <dbReference type="NCBI Taxonomy" id="59560"/>
    <lineage>
        <taxon>Eukaryota</taxon>
        <taxon>Metazoa</taxon>
        <taxon>Chordata</taxon>
        <taxon>Tunicata</taxon>
        <taxon>Ascidiacea</taxon>
        <taxon>Phlebobranchia</taxon>
        <taxon>Ascidiidae</taxon>
        <taxon>Phallusia</taxon>
    </lineage>
</organism>
<dbReference type="AlphaFoldDB" id="A0A6F9DIH1"/>
<proteinExistence type="evidence at transcript level"/>
<evidence type="ECO:0000256" key="1">
    <source>
        <dbReference type="SAM" id="MobiDB-lite"/>
    </source>
</evidence>
<name>A0A6F9DIH1_9ASCI</name>